<gene>
    <name evidence="2" type="ORF">HY912_16935</name>
</gene>
<evidence type="ECO:0000313" key="2">
    <source>
        <dbReference type="EMBL" id="MBI5251176.1"/>
    </source>
</evidence>
<dbReference type="Gene3D" id="3.40.50.300">
    <property type="entry name" value="P-loop containing nucleotide triphosphate hydrolases"/>
    <property type="match status" value="1"/>
</dbReference>
<dbReference type="SUPFAM" id="SSF52540">
    <property type="entry name" value="P-loop containing nucleoside triphosphate hydrolases"/>
    <property type="match status" value="1"/>
</dbReference>
<accession>A0A9D6Z7J6</accession>
<comment type="caution">
    <text evidence="2">The sequence shown here is derived from an EMBL/GenBank/DDBJ whole genome shotgun (WGS) entry which is preliminary data.</text>
</comment>
<evidence type="ECO:0000256" key="1">
    <source>
        <dbReference type="SAM" id="MobiDB-lite"/>
    </source>
</evidence>
<name>A0A9D6Z7J6_9BACT</name>
<reference evidence="2" key="1">
    <citation type="submission" date="2020-07" db="EMBL/GenBank/DDBJ databases">
        <title>Huge and variable diversity of episymbiotic CPR bacteria and DPANN archaea in groundwater ecosystems.</title>
        <authorList>
            <person name="He C.Y."/>
            <person name="Keren R."/>
            <person name="Whittaker M."/>
            <person name="Farag I.F."/>
            <person name="Doudna J."/>
            <person name="Cate J.H.D."/>
            <person name="Banfield J.F."/>
        </authorList>
    </citation>
    <scope>NUCLEOTIDE SEQUENCE</scope>
    <source>
        <strain evidence="2">NC_groundwater_1664_Pr3_B-0.1um_52_9</strain>
    </source>
</reference>
<dbReference type="InterPro" id="IPR027417">
    <property type="entry name" value="P-loop_NTPase"/>
</dbReference>
<dbReference type="AlphaFoldDB" id="A0A9D6Z7J6"/>
<sequence>MHRVKGLEFPCVIMVGINEGEAPLRLPSLEEDPTAKAEHEE</sequence>
<feature type="region of interest" description="Disordered" evidence="1">
    <location>
        <begin position="22"/>
        <end position="41"/>
    </location>
</feature>
<proteinExistence type="predicted"/>
<protein>
    <submittedName>
        <fullName evidence="2">Uncharacterized protein</fullName>
    </submittedName>
</protein>
<evidence type="ECO:0000313" key="3">
    <source>
        <dbReference type="Proteomes" id="UP000807825"/>
    </source>
</evidence>
<dbReference type="Proteomes" id="UP000807825">
    <property type="component" value="Unassembled WGS sequence"/>
</dbReference>
<dbReference type="EMBL" id="JACRDE010000442">
    <property type="protein sequence ID" value="MBI5251176.1"/>
    <property type="molecule type" value="Genomic_DNA"/>
</dbReference>
<organism evidence="2 3">
    <name type="scientific">Desulfomonile tiedjei</name>
    <dbReference type="NCBI Taxonomy" id="2358"/>
    <lineage>
        <taxon>Bacteria</taxon>
        <taxon>Pseudomonadati</taxon>
        <taxon>Thermodesulfobacteriota</taxon>
        <taxon>Desulfomonilia</taxon>
        <taxon>Desulfomonilales</taxon>
        <taxon>Desulfomonilaceae</taxon>
        <taxon>Desulfomonile</taxon>
    </lineage>
</organism>